<dbReference type="Pfam" id="PF10882">
    <property type="entry name" value="bPH_5"/>
    <property type="match status" value="1"/>
</dbReference>
<feature type="domain" description="Bacterial Pleckstrin homology" evidence="2">
    <location>
        <begin position="66"/>
        <end position="163"/>
    </location>
</feature>
<protein>
    <recommendedName>
        <fullName evidence="2">Bacterial Pleckstrin homology domain-containing protein</fullName>
    </recommendedName>
</protein>
<feature type="transmembrane region" description="Helical" evidence="1">
    <location>
        <begin position="44"/>
        <end position="66"/>
    </location>
</feature>
<dbReference type="EMBL" id="CP022386">
    <property type="protein sequence ID" value="ATA88047.1"/>
    <property type="molecule type" value="Genomic_DNA"/>
</dbReference>
<reference evidence="4" key="1">
    <citation type="submission" date="2017-06" db="EMBL/GenBank/DDBJ databases">
        <title>Capnocytophaga spp. assemblies.</title>
        <authorList>
            <person name="Gulvik C.A."/>
        </authorList>
    </citation>
    <scope>NUCLEOTIDE SEQUENCE [LARGE SCALE GENOMIC DNA]</scope>
    <source>
        <strain evidence="4">H1496</strain>
    </source>
</reference>
<feature type="transmembrane region" description="Helical" evidence="1">
    <location>
        <begin position="12"/>
        <end position="29"/>
    </location>
</feature>
<dbReference type="Proteomes" id="UP000217250">
    <property type="component" value="Chromosome"/>
</dbReference>
<name>A0A250FVR6_9FLAO</name>
<evidence type="ECO:0000313" key="4">
    <source>
        <dbReference type="Proteomes" id="UP000217250"/>
    </source>
</evidence>
<dbReference type="OrthoDB" id="1444896at2"/>
<keyword evidence="1" id="KW-1133">Transmembrane helix</keyword>
<dbReference type="KEGG" id="cgh:CGC50_13410"/>
<evidence type="ECO:0000256" key="1">
    <source>
        <dbReference type="SAM" id="Phobius"/>
    </source>
</evidence>
<dbReference type="RefSeq" id="WP_095911209.1">
    <property type="nucleotide sequence ID" value="NZ_CAJPPZ010000001.1"/>
</dbReference>
<dbReference type="AlphaFoldDB" id="A0A250FVR6"/>
<dbReference type="GeneID" id="84809536"/>
<keyword evidence="1" id="KW-0472">Membrane</keyword>
<keyword evidence="1" id="KW-0812">Transmembrane</keyword>
<accession>A0A250FVR6</accession>
<gene>
    <name evidence="3" type="ORF">CGC50_13410</name>
</gene>
<evidence type="ECO:0000259" key="2">
    <source>
        <dbReference type="Pfam" id="PF10882"/>
    </source>
</evidence>
<organism evidence="3 4">
    <name type="scientific">Capnocytophaga gingivalis</name>
    <dbReference type="NCBI Taxonomy" id="1017"/>
    <lineage>
        <taxon>Bacteria</taxon>
        <taxon>Pseudomonadati</taxon>
        <taxon>Bacteroidota</taxon>
        <taxon>Flavobacteriia</taxon>
        <taxon>Flavobacteriales</taxon>
        <taxon>Flavobacteriaceae</taxon>
        <taxon>Capnocytophaga</taxon>
    </lineage>
</organism>
<evidence type="ECO:0000313" key="3">
    <source>
        <dbReference type="EMBL" id="ATA88047.1"/>
    </source>
</evidence>
<sequence length="165" mass="19399">MEQKINVHWSWFTRIVTILVSLVFARIIWEEFKDFQANSLNRGVLLYVIFFILISVVFAINAPISVRLTPQYFELRKLVGRIRIEYTAITHVVRYKPSFWDMRVFGSGGFFGYIGFFQGNEIGRYSGFFADTSQAFLIRTKRGKLYVFSTEAPDRTVEELKKRIQ</sequence>
<proteinExistence type="predicted"/>
<dbReference type="InterPro" id="IPR027783">
    <property type="entry name" value="Bacterial_PH-related"/>
</dbReference>